<dbReference type="UniPathway" id="UPA00121">
    <property type="reaction ID" value="UER00345"/>
</dbReference>
<feature type="site" description="Essential for prephenate dehydratase activity" evidence="15">
    <location>
        <position position="283"/>
    </location>
</feature>
<comment type="catalytic activity">
    <reaction evidence="1">
        <text>chorismate = prephenate</text>
        <dbReference type="Rhea" id="RHEA:13897"/>
        <dbReference type="ChEBI" id="CHEBI:29748"/>
        <dbReference type="ChEBI" id="CHEBI:29934"/>
        <dbReference type="EC" id="5.4.99.5"/>
    </reaction>
</comment>
<feature type="domain" description="Prephenate dehydratase" evidence="17">
    <location>
        <begin position="116"/>
        <end position="290"/>
    </location>
</feature>
<evidence type="ECO:0000256" key="11">
    <source>
        <dbReference type="ARBA" id="ARBA00023239"/>
    </source>
</evidence>
<dbReference type="EC" id="4.2.1.51" evidence="6"/>
<evidence type="ECO:0000256" key="12">
    <source>
        <dbReference type="ARBA" id="ARBA00031175"/>
    </source>
</evidence>
<dbReference type="InterPro" id="IPR045865">
    <property type="entry name" value="ACT-like_dom_sf"/>
</dbReference>
<evidence type="ECO:0000256" key="14">
    <source>
        <dbReference type="ARBA" id="ARBA00047848"/>
    </source>
</evidence>
<evidence type="ECO:0000256" key="10">
    <source>
        <dbReference type="ARBA" id="ARBA00023222"/>
    </source>
</evidence>
<keyword evidence="9" id="KW-0057">Aromatic amino acid biosynthesis</keyword>
<dbReference type="PANTHER" id="PTHR21022">
    <property type="entry name" value="PREPHENATE DEHYDRATASE P PROTEIN"/>
    <property type="match status" value="1"/>
</dbReference>
<name>A0A5B9QNY2_9BACT</name>
<evidence type="ECO:0000256" key="8">
    <source>
        <dbReference type="ARBA" id="ARBA00022605"/>
    </source>
</evidence>
<dbReference type="PANTHER" id="PTHR21022:SF19">
    <property type="entry name" value="PREPHENATE DEHYDRATASE-RELATED"/>
    <property type="match status" value="1"/>
</dbReference>
<gene>
    <name evidence="19" type="primary">pheA</name>
    <name evidence="19" type="ORF">UC8_26910</name>
</gene>
<reference evidence="19 20" key="1">
    <citation type="submission" date="2019-08" db="EMBL/GenBank/DDBJ databases">
        <title>Deep-cultivation of Planctomycetes and their phenomic and genomic characterization uncovers novel biology.</title>
        <authorList>
            <person name="Wiegand S."/>
            <person name="Jogler M."/>
            <person name="Boedeker C."/>
            <person name="Pinto D."/>
            <person name="Vollmers J."/>
            <person name="Rivas-Marin E."/>
            <person name="Kohn T."/>
            <person name="Peeters S.H."/>
            <person name="Heuer A."/>
            <person name="Rast P."/>
            <person name="Oberbeckmann S."/>
            <person name="Bunk B."/>
            <person name="Jeske O."/>
            <person name="Meyerdierks A."/>
            <person name="Storesund J.E."/>
            <person name="Kallscheuer N."/>
            <person name="Luecker S."/>
            <person name="Lage O.M."/>
            <person name="Pohl T."/>
            <person name="Merkel B.J."/>
            <person name="Hornburger P."/>
            <person name="Mueller R.-W."/>
            <person name="Bruemmer F."/>
            <person name="Labrenz M."/>
            <person name="Spormann A.M."/>
            <person name="Op den Camp H."/>
            <person name="Overmann J."/>
            <person name="Amann R."/>
            <person name="Jetten M.S.M."/>
            <person name="Mascher T."/>
            <person name="Medema M.H."/>
            <person name="Devos D.P."/>
            <person name="Kaster A.-K."/>
            <person name="Ovreas L."/>
            <person name="Rohde M."/>
            <person name="Galperin M.Y."/>
            <person name="Jogler C."/>
        </authorList>
    </citation>
    <scope>NUCLEOTIDE SEQUENCE [LARGE SCALE GENOMIC DNA]</scope>
    <source>
        <strain evidence="19 20">UC8</strain>
    </source>
</reference>
<keyword evidence="8" id="KW-0028">Amino-acid biosynthesis</keyword>
<dbReference type="SUPFAM" id="SSF55021">
    <property type="entry name" value="ACT-like"/>
    <property type="match status" value="1"/>
</dbReference>
<dbReference type="SUPFAM" id="SSF53850">
    <property type="entry name" value="Periplasmic binding protein-like II"/>
    <property type="match status" value="1"/>
</dbReference>
<dbReference type="KEGG" id="rul:UC8_26910"/>
<dbReference type="GO" id="GO:0005737">
    <property type="term" value="C:cytoplasm"/>
    <property type="evidence" value="ECO:0007669"/>
    <property type="project" value="TreeGrafter"/>
</dbReference>
<dbReference type="RefSeq" id="WP_084426000.1">
    <property type="nucleotide sequence ID" value="NZ_CP042914.1"/>
</dbReference>
<dbReference type="PIRSF" id="PIRSF001500">
    <property type="entry name" value="Chor_mut_pdt_Ppr"/>
    <property type="match status" value="1"/>
</dbReference>
<feature type="region of interest" description="Disordered" evidence="16">
    <location>
        <begin position="1"/>
        <end position="31"/>
    </location>
</feature>
<dbReference type="GO" id="GO:0004664">
    <property type="term" value="F:prephenate dehydratase activity"/>
    <property type="evidence" value="ECO:0007669"/>
    <property type="project" value="UniProtKB-EC"/>
</dbReference>
<dbReference type="Gene3D" id="3.40.190.10">
    <property type="entry name" value="Periplasmic binding protein-like II"/>
    <property type="match status" value="2"/>
</dbReference>
<evidence type="ECO:0000256" key="2">
    <source>
        <dbReference type="ARBA" id="ARBA00002364"/>
    </source>
</evidence>
<evidence type="ECO:0000256" key="9">
    <source>
        <dbReference type="ARBA" id="ARBA00023141"/>
    </source>
</evidence>
<evidence type="ECO:0000259" key="17">
    <source>
        <dbReference type="PROSITE" id="PS51171"/>
    </source>
</evidence>
<evidence type="ECO:0000313" key="20">
    <source>
        <dbReference type="Proteomes" id="UP000325286"/>
    </source>
</evidence>
<dbReference type="EC" id="5.4.99.5" evidence="5"/>
<evidence type="ECO:0000313" key="19">
    <source>
        <dbReference type="EMBL" id="QEG40674.1"/>
    </source>
</evidence>
<evidence type="ECO:0000256" key="3">
    <source>
        <dbReference type="ARBA" id="ARBA00004741"/>
    </source>
</evidence>
<dbReference type="CDD" id="cd04905">
    <property type="entry name" value="ACT_CM-PDT"/>
    <property type="match status" value="1"/>
</dbReference>
<keyword evidence="11 19" id="KW-0456">Lyase</keyword>
<dbReference type="AlphaFoldDB" id="A0A5B9QNY2"/>
<evidence type="ECO:0000259" key="18">
    <source>
        <dbReference type="PROSITE" id="PS51671"/>
    </source>
</evidence>
<evidence type="ECO:0000256" key="13">
    <source>
        <dbReference type="ARBA" id="ARBA00031520"/>
    </source>
</evidence>
<dbReference type="Gene3D" id="3.30.70.260">
    <property type="match status" value="1"/>
</dbReference>
<comment type="catalytic activity">
    <reaction evidence="14">
        <text>prephenate + H(+) = 3-phenylpyruvate + CO2 + H2O</text>
        <dbReference type="Rhea" id="RHEA:21648"/>
        <dbReference type="ChEBI" id="CHEBI:15377"/>
        <dbReference type="ChEBI" id="CHEBI:15378"/>
        <dbReference type="ChEBI" id="CHEBI:16526"/>
        <dbReference type="ChEBI" id="CHEBI:18005"/>
        <dbReference type="ChEBI" id="CHEBI:29934"/>
        <dbReference type="EC" id="4.2.1.51"/>
    </reaction>
</comment>
<dbReference type="InterPro" id="IPR002912">
    <property type="entry name" value="ACT_dom"/>
</dbReference>
<dbReference type="InterPro" id="IPR008242">
    <property type="entry name" value="Chor_mutase/pphenate_deHydtase"/>
</dbReference>
<evidence type="ECO:0000256" key="7">
    <source>
        <dbReference type="ARBA" id="ARBA00014401"/>
    </source>
</evidence>
<dbReference type="Pfam" id="PF00800">
    <property type="entry name" value="PDT"/>
    <property type="match status" value="1"/>
</dbReference>
<comment type="pathway">
    <text evidence="3">Amino-acid biosynthesis; L-phenylalanine biosynthesis; phenylpyruvate from prephenate: step 1/1.</text>
</comment>
<feature type="domain" description="ACT" evidence="18">
    <location>
        <begin position="302"/>
        <end position="379"/>
    </location>
</feature>
<organism evidence="19 20">
    <name type="scientific">Roseimaritima ulvae</name>
    <dbReference type="NCBI Taxonomy" id="980254"/>
    <lineage>
        <taxon>Bacteria</taxon>
        <taxon>Pseudomonadati</taxon>
        <taxon>Planctomycetota</taxon>
        <taxon>Planctomycetia</taxon>
        <taxon>Pirellulales</taxon>
        <taxon>Pirellulaceae</taxon>
        <taxon>Roseimaritima</taxon>
    </lineage>
</organism>
<dbReference type="FunFam" id="3.40.190.10:FF:000034">
    <property type="entry name" value="Chorismate mutase/prephenate dehydratase"/>
    <property type="match status" value="1"/>
</dbReference>
<comment type="function">
    <text evidence="2">Catalyzes the Claisen rearrangement of chorismate to prephenate and the decarboxylation/dehydration of prephenate to phenylpyruvate.</text>
</comment>
<dbReference type="GO" id="GO:0009094">
    <property type="term" value="P:L-phenylalanine biosynthetic process"/>
    <property type="evidence" value="ECO:0007669"/>
    <property type="project" value="UniProtKB-UniPathway"/>
</dbReference>
<dbReference type="InterPro" id="IPR001086">
    <property type="entry name" value="Preph_deHydtase"/>
</dbReference>
<protein>
    <recommendedName>
        <fullName evidence="7">Bifunctional chorismate mutase/prephenate dehydratase</fullName>
        <ecNumber evidence="6">4.2.1.51</ecNumber>
        <ecNumber evidence="5">5.4.99.5</ecNumber>
    </recommendedName>
    <alternativeName>
        <fullName evidence="13">Chorismate mutase-prephenate dehydratase</fullName>
    </alternativeName>
    <alternativeName>
        <fullName evidence="12">p-protein</fullName>
    </alternativeName>
</protein>
<dbReference type="Proteomes" id="UP000325286">
    <property type="component" value="Chromosome"/>
</dbReference>
<dbReference type="EMBL" id="CP042914">
    <property type="protein sequence ID" value="QEG40674.1"/>
    <property type="molecule type" value="Genomic_DNA"/>
</dbReference>
<evidence type="ECO:0000256" key="16">
    <source>
        <dbReference type="SAM" id="MobiDB-lite"/>
    </source>
</evidence>
<evidence type="ECO:0000256" key="1">
    <source>
        <dbReference type="ARBA" id="ARBA00000824"/>
    </source>
</evidence>
<keyword evidence="20" id="KW-1185">Reference proteome</keyword>
<dbReference type="GO" id="GO:0004106">
    <property type="term" value="F:chorismate mutase activity"/>
    <property type="evidence" value="ECO:0007669"/>
    <property type="project" value="UniProtKB-EC"/>
</dbReference>
<dbReference type="CDD" id="cd13630">
    <property type="entry name" value="PBP2_PDT_1"/>
    <property type="match status" value="1"/>
</dbReference>
<proteinExistence type="predicted"/>
<comment type="pathway">
    <text evidence="4">Metabolic intermediate biosynthesis; prephenate biosynthesis; prephenate from chorismate: step 1/1.</text>
</comment>
<evidence type="ECO:0000256" key="15">
    <source>
        <dbReference type="PIRSR" id="PIRSR001500-2"/>
    </source>
</evidence>
<dbReference type="PROSITE" id="PS51671">
    <property type="entry name" value="ACT"/>
    <property type="match status" value="1"/>
</dbReference>
<keyword evidence="10" id="KW-0584">Phenylalanine biosynthesis</keyword>
<dbReference type="OrthoDB" id="9802281at2"/>
<evidence type="ECO:0000256" key="4">
    <source>
        <dbReference type="ARBA" id="ARBA00004817"/>
    </source>
</evidence>
<sequence>MTALQGKGPTAVTDAPPPNPSASPDRSAKPDKLASLDRQLIELLRQRRTVVQADLQKSPAELIGRMSRANEAIDQVLAEMLPATDSADADALDRAGVRDWLRHAASFCLRGGENQRVAFLGPKYSYSYMATTRFFGAAAALAPVQSIEAVFESVVAGDCRSGVVPIENSTDGRIVDTLGMFVVHRVHICGEVFLPIHHNLLSRSPREAIKQVCSKPQALSQCRHWLARHLPTAQIVEVASTTEAARIASEQPGVAAVAGREAGRQYGLDVVDANIEDSPYNVTRFAVLGNETIDATGRDKTTMLLQVAHKPGALADAMAIFKNNRLNLTWIESFPIVGENAEYFFFIECEGHRSDPPVAAAIDSLKKQAMRLDILGSYPAAQPASE</sequence>
<dbReference type="PROSITE" id="PS51171">
    <property type="entry name" value="PREPHENATE_DEHYDR_3"/>
    <property type="match status" value="1"/>
</dbReference>
<evidence type="ECO:0000256" key="5">
    <source>
        <dbReference type="ARBA" id="ARBA00012404"/>
    </source>
</evidence>
<evidence type="ECO:0000256" key="6">
    <source>
        <dbReference type="ARBA" id="ARBA00013147"/>
    </source>
</evidence>
<dbReference type="NCBIfam" id="NF008865">
    <property type="entry name" value="PRK11898.1"/>
    <property type="match status" value="1"/>
</dbReference>
<accession>A0A5B9QNY2</accession>